<feature type="region of interest" description="Disordered" evidence="1">
    <location>
        <begin position="121"/>
        <end position="152"/>
    </location>
</feature>
<dbReference type="EMBL" id="CAKOGP040000003">
    <property type="protein sequence ID" value="CAJ1926260.1"/>
    <property type="molecule type" value="Genomic_DNA"/>
</dbReference>
<gene>
    <name evidence="3" type="ORF">CYCCA115_LOCUS1201</name>
</gene>
<evidence type="ECO:0000313" key="3">
    <source>
        <dbReference type="EMBL" id="CAJ1926260.1"/>
    </source>
</evidence>
<accession>A0AAD2CE86</accession>
<evidence type="ECO:0000313" key="4">
    <source>
        <dbReference type="Proteomes" id="UP001295423"/>
    </source>
</evidence>
<keyword evidence="4" id="KW-1185">Reference proteome</keyword>
<protein>
    <recommendedName>
        <fullName evidence="2">DUF6824 domain-containing protein</fullName>
    </recommendedName>
</protein>
<dbReference type="AlphaFoldDB" id="A0AAD2CE86"/>
<evidence type="ECO:0000259" key="2">
    <source>
        <dbReference type="Pfam" id="PF20710"/>
    </source>
</evidence>
<evidence type="ECO:0000256" key="1">
    <source>
        <dbReference type="SAM" id="MobiDB-lite"/>
    </source>
</evidence>
<dbReference type="InterPro" id="IPR049227">
    <property type="entry name" value="DUF6824"/>
</dbReference>
<proteinExistence type="predicted"/>
<dbReference type="Proteomes" id="UP001295423">
    <property type="component" value="Unassembled WGS sequence"/>
</dbReference>
<reference evidence="3" key="1">
    <citation type="submission" date="2023-08" db="EMBL/GenBank/DDBJ databases">
        <authorList>
            <person name="Audoor S."/>
            <person name="Bilcke G."/>
        </authorList>
    </citation>
    <scope>NUCLEOTIDE SEQUENCE</scope>
</reference>
<comment type="caution">
    <text evidence="3">The sequence shown here is derived from an EMBL/GenBank/DDBJ whole genome shotgun (WGS) entry which is preliminary data.</text>
</comment>
<sequence length="235" mass="26540">MVDRGIFNEKKGIPSYLRPDLREGTKALPTGFAPGGWDVICHSNKEADEHIGNRRFDFCIKNHLETYNNAKSRAEKSAVISDIVVSIKESSAAGIGFVRYDMERRRWYQVSDKIARDKVGKNLRAYNSKKKQKDKPKQDKPNETPPSSRTRAISEEFIRAPLELPPAIPGVPNTIAWTQMRKMDGAHTIWSDAQLAPPNTSIDKISLNDCYDEDTPSDDNSLIDWFEADVKGMKS</sequence>
<name>A0AAD2CE86_9STRA</name>
<organism evidence="3 4">
    <name type="scientific">Cylindrotheca closterium</name>
    <dbReference type="NCBI Taxonomy" id="2856"/>
    <lineage>
        <taxon>Eukaryota</taxon>
        <taxon>Sar</taxon>
        <taxon>Stramenopiles</taxon>
        <taxon>Ochrophyta</taxon>
        <taxon>Bacillariophyta</taxon>
        <taxon>Bacillariophyceae</taxon>
        <taxon>Bacillariophycidae</taxon>
        <taxon>Bacillariales</taxon>
        <taxon>Bacillariaceae</taxon>
        <taxon>Cylindrotheca</taxon>
    </lineage>
</organism>
<dbReference type="Pfam" id="PF20710">
    <property type="entry name" value="DUF6824"/>
    <property type="match status" value="1"/>
</dbReference>
<feature type="domain" description="DUF6824" evidence="2">
    <location>
        <begin position="38"/>
        <end position="124"/>
    </location>
</feature>